<dbReference type="Proteomes" id="UP000254512">
    <property type="component" value="Unassembled WGS sequence"/>
</dbReference>
<dbReference type="STRING" id="673.AL542_18195"/>
<keyword evidence="1" id="KW-0732">Signal</keyword>
<sequence>MIFGKYAAIAGAVAVAAVWPFATGQIGQSQYQAEIEKAQLPYLTIENVKYDRGYLSSDVITRFSLTGATKAYYEEEGLPTTFSVVSQVNHGFLSVSSTSSLEMTPEVKALSEALWSSDESPFVLKTQTSIFGDTEYHMTVRAINGGDNEITVMTSPMDITGTADREGNIVYQLDIPSAELIGVESEKLTFSNITGQGQGKMVDEMWVGKQVFNTASASLTDVSGVVATMTNLVLDIDNNLVSASGGDVATAETSDLRISNNNTFSFEKLDVPQTIALDNFKLGINFRNLDYSALLALANTADSMSAEPTEDELMTLMTLLDRLVEKGMAFELLPLEMGTPEGQVDAKFTLSIEPGLGSVTQNIGALMSKLQGNVFMNVPAAYVHDVPAVAASVNNLEPYGFISESEKGVTLKAKIEGDEAVSPSGERIPLALLMMMFM</sequence>
<feature type="chain" id="PRO_5016747289" evidence="1">
    <location>
        <begin position="23"/>
        <end position="438"/>
    </location>
</feature>
<organism evidence="2 3">
    <name type="scientific">Grimontia hollisae</name>
    <name type="common">Vibrio hollisae</name>
    <dbReference type="NCBI Taxonomy" id="673"/>
    <lineage>
        <taxon>Bacteria</taxon>
        <taxon>Pseudomonadati</taxon>
        <taxon>Pseudomonadota</taxon>
        <taxon>Gammaproteobacteria</taxon>
        <taxon>Vibrionales</taxon>
        <taxon>Vibrionaceae</taxon>
        <taxon>Grimontia</taxon>
    </lineage>
</organism>
<evidence type="ECO:0000313" key="3">
    <source>
        <dbReference type="Proteomes" id="UP000254512"/>
    </source>
</evidence>
<gene>
    <name evidence="2" type="ORF">NCTC11645_01564</name>
</gene>
<dbReference type="AlphaFoldDB" id="A0A377HLQ7"/>
<evidence type="ECO:0000313" key="2">
    <source>
        <dbReference type="EMBL" id="STO57180.1"/>
    </source>
</evidence>
<feature type="signal peptide" evidence="1">
    <location>
        <begin position="1"/>
        <end position="22"/>
    </location>
</feature>
<dbReference type="Pfam" id="PF06097">
    <property type="entry name" value="DUF945"/>
    <property type="match status" value="1"/>
</dbReference>
<evidence type="ECO:0000256" key="1">
    <source>
        <dbReference type="SAM" id="SignalP"/>
    </source>
</evidence>
<reference evidence="2 3" key="1">
    <citation type="submission" date="2018-06" db="EMBL/GenBank/DDBJ databases">
        <authorList>
            <consortium name="Pathogen Informatics"/>
            <person name="Doyle S."/>
        </authorList>
    </citation>
    <scope>NUCLEOTIDE SEQUENCE [LARGE SCALE GENOMIC DNA]</scope>
    <source>
        <strain evidence="2 3">NCTC11645</strain>
    </source>
</reference>
<dbReference type="EMBL" id="UGHD01000002">
    <property type="protein sequence ID" value="STO57180.1"/>
    <property type="molecule type" value="Genomic_DNA"/>
</dbReference>
<dbReference type="RefSeq" id="WP_114995053.1">
    <property type="nucleotide sequence ID" value="NZ_CABMOB010000001.1"/>
</dbReference>
<accession>A0A377HLQ7</accession>
<dbReference type="InterPro" id="IPR010352">
    <property type="entry name" value="DUF945"/>
</dbReference>
<proteinExistence type="predicted"/>
<protein>
    <submittedName>
        <fullName evidence="2">Bacterial protein of uncharacterized function (DUF945)</fullName>
    </submittedName>
</protein>
<name>A0A377HLQ7_GRIHO</name>